<evidence type="ECO:0000256" key="9">
    <source>
        <dbReference type="ARBA" id="ARBA00048988"/>
    </source>
</evidence>
<comment type="similarity">
    <text evidence="1">Belongs to the helicase family. UvrD subfamily.</text>
</comment>
<reference evidence="12" key="1">
    <citation type="submission" date="2020-10" db="EMBL/GenBank/DDBJ databases">
        <authorList>
            <person name="Gilroy R."/>
        </authorList>
    </citation>
    <scope>NUCLEOTIDE SEQUENCE</scope>
    <source>
        <strain evidence="12">CHK193-30670</strain>
    </source>
</reference>
<proteinExistence type="inferred from homology"/>
<dbReference type="AlphaFoldDB" id="A0A9D1IRY4"/>
<sequence>MDNIILDKYQLKAVKTRRKKVLVLAGAGSGKTLVIEKRIRYLINEKKVNPKDILCISFTNDSVNKLKKDLSDVDINIMTFHKLGLKIIGRKKEVLSEDMLKDIVMDSFSDYTLLSLFNMPKNDMINLIETFINMFKSSGKKLDDFYTFIKKADFKEKKLLKEIMKCFICYEAYLKKENIIDFNDMINEAYDALDKSSVRYKYIIIDEYQDTSFTKFKLIKKLIKLSNAYFFAVGDDFQSIYRFTGAYLKVITDFKKTFLFSKIIKLKNTYRNPDSLIKIAGKFIMRNPYQIKKKLRSNILSKNVIEIVYYSDLNSKIKSVIKEDKIDNLFILSRNNKTLDDIKIDNKNYKKLTVHKSKGLESDYVFVLDLNDKSCGFPNKYKDHKILRFVNDYKEYFPYEEERRLFYVALTRCKKKVYLFAPEDNPSCFVKEISKYKNVLKRK</sequence>
<evidence type="ECO:0000313" key="12">
    <source>
        <dbReference type="EMBL" id="HIU40874.1"/>
    </source>
</evidence>
<dbReference type="EMBL" id="DVMT01000062">
    <property type="protein sequence ID" value="HIU40874.1"/>
    <property type="molecule type" value="Genomic_DNA"/>
</dbReference>
<dbReference type="SUPFAM" id="SSF52540">
    <property type="entry name" value="P-loop containing nucleoside triphosphate hydrolases"/>
    <property type="match status" value="1"/>
</dbReference>
<evidence type="ECO:0000256" key="8">
    <source>
        <dbReference type="ARBA" id="ARBA00034808"/>
    </source>
</evidence>
<dbReference type="PROSITE" id="PS51198">
    <property type="entry name" value="UVRD_HELICASE_ATP_BIND"/>
    <property type="match status" value="1"/>
</dbReference>
<evidence type="ECO:0000259" key="11">
    <source>
        <dbReference type="PROSITE" id="PS51198"/>
    </source>
</evidence>
<dbReference type="PANTHER" id="PTHR11070:SF63">
    <property type="entry name" value="DNA HELICASE IV"/>
    <property type="match status" value="1"/>
</dbReference>
<dbReference type="Pfam" id="PF00580">
    <property type="entry name" value="UvrD-helicase"/>
    <property type="match status" value="1"/>
</dbReference>
<dbReference type="GO" id="GO:0016787">
    <property type="term" value="F:hydrolase activity"/>
    <property type="evidence" value="ECO:0007669"/>
    <property type="project" value="UniProtKB-UniRule"/>
</dbReference>
<feature type="binding site" evidence="10">
    <location>
        <begin position="25"/>
        <end position="32"/>
    </location>
    <ligand>
        <name>ATP</name>
        <dbReference type="ChEBI" id="CHEBI:30616"/>
    </ligand>
</feature>
<evidence type="ECO:0000256" key="3">
    <source>
        <dbReference type="ARBA" id="ARBA00022801"/>
    </source>
</evidence>
<dbReference type="InterPro" id="IPR000212">
    <property type="entry name" value="DNA_helicase_UvrD/REP"/>
</dbReference>
<dbReference type="InterPro" id="IPR027417">
    <property type="entry name" value="P-loop_NTPase"/>
</dbReference>
<dbReference type="GO" id="GO:0003677">
    <property type="term" value="F:DNA binding"/>
    <property type="evidence" value="ECO:0007669"/>
    <property type="project" value="InterPro"/>
</dbReference>
<dbReference type="InterPro" id="IPR014017">
    <property type="entry name" value="DNA_helicase_UvrD-like_C"/>
</dbReference>
<dbReference type="Gene3D" id="3.40.50.300">
    <property type="entry name" value="P-loop containing nucleotide triphosphate hydrolases"/>
    <property type="match status" value="2"/>
</dbReference>
<evidence type="ECO:0000256" key="7">
    <source>
        <dbReference type="ARBA" id="ARBA00034617"/>
    </source>
</evidence>
<dbReference type="InterPro" id="IPR013986">
    <property type="entry name" value="DExx_box_DNA_helicase_dom_sf"/>
</dbReference>
<evidence type="ECO:0000256" key="2">
    <source>
        <dbReference type="ARBA" id="ARBA00022741"/>
    </source>
</evidence>
<evidence type="ECO:0000256" key="10">
    <source>
        <dbReference type="PROSITE-ProRule" id="PRU00560"/>
    </source>
</evidence>
<evidence type="ECO:0000256" key="5">
    <source>
        <dbReference type="ARBA" id="ARBA00022840"/>
    </source>
</evidence>
<accession>A0A9D1IRY4</accession>
<dbReference type="Pfam" id="PF13361">
    <property type="entry name" value="UvrD_C"/>
    <property type="match status" value="1"/>
</dbReference>
<dbReference type="GO" id="GO:0000725">
    <property type="term" value="P:recombinational repair"/>
    <property type="evidence" value="ECO:0007669"/>
    <property type="project" value="TreeGrafter"/>
</dbReference>
<keyword evidence="3 10" id="KW-0378">Hydrolase</keyword>
<dbReference type="CDD" id="cd18807">
    <property type="entry name" value="SF1_C_UvrD"/>
    <property type="match status" value="1"/>
</dbReference>
<dbReference type="CDD" id="cd17932">
    <property type="entry name" value="DEXQc_UvrD"/>
    <property type="match status" value="1"/>
</dbReference>
<gene>
    <name evidence="12" type="ORF">IAB68_06230</name>
</gene>
<keyword evidence="6" id="KW-0413">Isomerase</keyword>
<dbReference type="EC" id="5.6.2.4" evidence="8"/>
<dbReference type="Proteomes" id="UP000824074">
    <property type="component" value="Unassembled WGS sequence"/>
</dbReference>
<keyword evidence="4 10" id="KW-0347">Helicase</keyword>
<dbReference type="PANTHER" id="PTHR11070">
    <property type="entry name" value="UVRD / RECB / PCRA DNA HELICASE FAMILY MEMBER"/>
    <property type="match status" value="1"/>
</dbReference>
<organism evidence="12 13">
    <name type="scientific">Candidatus Aphodocola excrementigallinarum</name>
    <dbReference type="NCBI Taxonomy" id="2840670"/>
    <lineage>
        <taxon>Bacteria</taxon>
        <taxon>Bacillati</taxon>
        <taxon>Bacillota</taxon>
        <taxon>Bacilli</taxon>
        <taxon>Candidatus Aphodocola</taxon>
    </lineage>
</organism>
<evidence type="ECO:0000256" key="1">
    <source>
        <dbReference type="ARBA" id="ARBA00009922"/>
    </source>
</evidence>
<dbReference type="GO" id="GO:0005524">
    <property type="term" value="F:ATP binding"/>
    <property type="evidence" value="ECO:0007669"/>
    <property type="project" value="UniProtKB-UniRule"/>
</dbReference>
<keyword evidence="5 10" id="KW-0067">ATP-binding</keyword>
<dbReference type="GO" id="GO:0043138">
    <property type="term" value="F:3'-5' DNA helicase activity"/>
    <property type="evidence" value="ECO:0007669"/>
    <property type="project" value="UniProtKB-EC"/>
</dbReference>
<protein>
    <recommendedName>
        <fullName evidence="8">DNA 3'-5' helicase</fullName>
        <ecNumber evidence="8">5.6.2.4</ecNumber>
    </recommendedName>
</protein>
<dbReference type="InterPro" id="IPR014016">
    <property type="entry name" value="UvrD-like_ATP-bd"/>
</dbReference>
<evidence type="ECO:0000256" key="4">
    <source>
        <dbReference type="ARBA" id="ARBA00022806"/>
    </source>
</evidence>
<evidence type="ECO:0000313" key="13">
    <source>
        <dbReference type="Proteomes" id="UP000824074"/>
    </source>
</evidence>
<comment type="caution">
    <text evidence="12">The sequence shown here is derived from an EMBL/GenBank/DDBJ whole genome shotgun (WGS) entry which is preliminary data.</text>
</comment>
<evidence type="ECO:0000256" key="6">
    <source>
        <dbReference type="ARBA" id="ARBA00023235"/>
    </source>
</evidence>
<name>A0A9D1IRY4_9FIRM</name>
<keyword evidence="2 10" id="KW-0547">Nucleotide-binding</keyword>
<dbReference type="GO" id="GO:0005829">
    <property type="term" value="C:cytosol"/>
    <property type="evidence" value="ECO:0007669"/>
    <property type="project" value="TreeGrafter"/>
</dbReference>
<feature type="domain" description="UvrD-like helicase ATP-binding" evidence="11">
    <location>
        <begin position="4"/>
        <end position="273"/>
    </location>
</feature>
<comment type="catalytic activity">
    <reaction evidence="9">
        <text>ATP + H2O = ADP + phosphate + H(+)</text>
        <dbReference type="Rhea" id="RHEA:13065"/>
        <dbReference type="ChEBI" id="CHEBI:15377"/>
        <dbReference type="ChEBI" id="CHEBI:15378"/>
        <dbReference type="ChEBI" id="CHEBI:30616"/>
        <dbReference type="ChEBI" id="CHEBI:43474"/>
        <dbReference type="ChEBI" id="CHEBI:456216"/>
        <dbReference type="EC" id="5.6.2.4"/>
    </reaction>
</comment>
<dbReference type="Gene3D" id="1.10.10.160">
    <property type="match status" value="1"/>
</dbReference>
<reference evidence="12" key="2">
    <citation type="journal article" date="2021" name="PeerJ">
        <title>Extensive microbial diversity within the chicken gut microbiome revealed by metagenomics and culture.</title>
        <authorList>
            <person name="Gilroy R."/>
            <person name="Ravi A."/>
            <person name="Getino M."/>
            <person name="Pursley I."/>
            <person name="Horton D.L."/>
            <person name="Alikhan N.F."/>
            <person name="Baker D."/>
            <person name="Gharbi K."/>
            <person name="Hall N."/>
            <person name="Watson M."/>
            <person name="Adriaenssens E.M."/>
            <person name="Foster-Nyarko E."/>
            <person name="Jarju S."/>
            <person name="Secka A."/>
            <person name="Antonio M."/>
            <person name="Oren A."/>
            <person name="Chaudhuri R.R."/>
            <person name="La Ragione R."/>
            <person name="Hildebrand F."/>
            <person name="Pallen M.J."/>
        </authorList>
    </citation>
    <scope>NUCLEOTIDE SEQUENCE</scope>
    <source>
        <strain evidence="12">CHK193-30670</strain>
    </source>
</reference>
<comment type="catalytic activity">
    <reaction evidence="7">
        <text>Couples ATP hydrolysis with the unwinding of duplex DNA by translocating in the 3'-5' direction.</text>
        <dbReference type="EC" id="5.6.2.4"/>
    </reaction>
</comment>